<dbReference type="EMBL" id="UINC01001113">
    <property type="protein sequence ID" value="SUZ71163.1"/>
    <property type="molecule type" value="Genomic_DNA"/>
</dbReference>
<name>A0A381Q0K3_9ZZZZ</name>
<proteinExistence type="predicted"/>
<gene>
    <name evidence="1" type="ORF">METZ01_LOCUS24017</name>
</gene>
<evidence type="ECO:0000313" key="1">
    <source>
        <dbReference type="EMBL" id="SUZ71163.1"/>
    </source>
</evidence>
<organism evidence="1">
    <name type="scientific">marine metagenome</name>
    <dbReference type="NCBI Taxonomy" id="408172"/>
    <lineage>
        <taxon>unclassified sequences</taxon>
        <taxon>metagenomes</taxon>
        <taxon>ecological metagenomes</taxon>
    </lineage>
</organism>
<reference evidence="1" key="1">
    <citation type="submission" date="2018-05" db="EMBL/GenBank/DDBJ databases">
        <authorList>
            <person name="Lanie J.A."/>
            <person name="Ng W.-L."/>
            <person name="Kazmierczak K.M."/>
            <person name="Andrzejewski T.M."/>
            <person name="Davidsen T.M."/>
            <person name="Wayne K.J."/>
            <person name="Tettelin H."/>
            <person name="Glass J.I."/>
            <person name="Rusch D."/>
            <person name="Podicherti R."/>
            <person name="Tsui H.-C.T."/>
            <person name="Winkler M.E."/>
        </authorList>
    </citation>
    <scope>NUCLEOTIDE SEQUENCE</scope>
</reference>
<dbReference type="AlphaFoldDB" id="A0A381Q0K3"/>
<sequence length="77" mass="8951">MINLTPFSLENPVEVSQETFNNLVQMREKGWSHCDSKEECLAKLHYLRTGFSQGKIAKGDFNEREKKIVVSYWNRGS</sequence>
<accession>A0A381Q0K3</accession>
<protein>
    <submittedName>
        <fullName evidence="1">Uncharacterized protein</fullName>
    </submittedName>
</protein>